<dbReference type="PANTHER" id="PTHR47999">
    <property type="entry name" value="TRANSCRIPTION FACTOR MYB8-RELATED-RELATED"/>
    <property type="match status" value="1"/>
</dbReference>
<dbReference type="FunFam" id="1.10.10.60:FF:000353">
    <property type="entry name" value="Transcription factor WER"/>
    <property type="match status" value="1"/>
</dbReference>
<reference evidence="10 11" key="1">
    <citation type="journal article" date="2023" name="Int. J. Mol. Sci.">
        <title>De Novo Assembly and Annotation of 11 Diverse Shrub Willow (Salix) Genomes Reveals Novel Gene Organization in Sex-Linked Regions.</title>
        <authorList>
            <person name="Hyden B."/>
            <person name="Feng K."/>
            <person name="Yates T.B."/>
            <person name="Jawdy S."/>
            <person name="Cereghino C."/>
            <person name="Smart L.B."/>
            <person name="Muchero W."/>
        </authorList>
    </citation>
    <scope>NUCLEOTIDE SEQUENCE [LARGE SCALE GENOMIC DNA]</scope>
    <source>
        <tissue evidence="10">Shoot tip</tissue>
    </source>
</reference>
<keyword evidence="6" id="KW-0539">Nucleus</keyword>
<evidence type="ECO:0000256" key="3">
    <source>
        <dbReference type="ARBA" id="ARBA00023015"/>
    </source>
</evidence>
<dbReference type="InterPro" id="IPR017930">
    <property type="entry name" value="Myb_dom"/>
</dbReference>
<dbReference type="EMBL" id="JAPFFJ010000010">
    <property type="protein sequence ID" value="KAJ6418266.1"/>
    <property type="molecule type" value="Genomic_DNA"/>
</dbReference>
<name>A0AAD6K779_9ROSI</name>
<dbReference type="GO" id="GO:0030154">
    <property type="term" value="P:cell differentiation"/>
    <property type="evidence" value="ECO:0007669"/>
    <property type="project" value="UniProtKB-ARBA"/>
</dbReference>
<dbReference type="GO" id="GO:0090558">
    <property type="term" value="P:plant epidermis development"/>
    <property type="evidence" value="ECO:0007669"/>
    <property type="project" value="UniProtKB-ARBA"/>
</dbReference>
<evidence type="ECO:0000259" key="8">
    <source>
        <dbReference type="PROSITE" id="PS50090"/>
    </source>
</evidence>
<dbReference type="Proteomes" id="UP001162972">
    <property type="component" value="Chromosome 12"/>
</dbReference>
<accession>A0AAD6K779</accession>
<keyword evidence="5" id="KW-0804">Transcription</keyword>
<comment type="caution">
    <text evidence="10">The sequence shown here is derived from an EMBL/GenBank/DDBJ whole genome shotgun (WGS) entry which is preliminary data.</text>
</comment>
<feature type="compositionally biased region" description="Basic and acidic residues" evidence="7">
    <location>
        <begin position="141"/>
        <end position="151"/>
    </location>
</feature>
<evidence type="ECO:0000256" key="6">
    <source>
        <dbReference type="ARBA" id="ARBA00023242"/>
    </source>
</evidence>
<dbReference type="AlphaFoldDB" id="A0AAD6K779"/>
<dbReference type="GO" id="GO:0048731">
    <property type="term" value="P:system development"/>
    <property type="evidence" value="ECO:0007669"/>
    <property type="project" value="UniProtKB-ARBA"/>
</dbReference>
<dbReference type="InterPro" id="IPR009057">
    <property type="entry name" value="Homeodomain-like_sf"/>
</dbReference>
<dbReference type="Gene3D" id="1.10.10.60">
    <property type="entry name" value="Homeodomain-like"/>
    <property type="match status" value="2"/>
</dbReference>
<dbReference type="CDD" id="cd00167">
    <property type="entry name" value="SANT"/>
    <property type="match status" value="2"/>
</dbReference>
<dbReference type="PROSITE" id="PS51294">
    <property type="entry name" value="HTH_MYB"/>
    <property type="match status" value="2"/>
</dbReference>
<evidence type="ECO:0000256" key="1">
    <source>
        <dbReference type="ARBA" id="ARBA00004123"/>
    </source>
</evidence>
<organism evidence="10 11">
    <name type="scientific">Salix udensis</name>
    <dbReference type="NCBI Taxonomy" id="889485"/>
    <lineage>
        <taxon>Eukaryota</taxon>
        <taxon>Viridiplantae</taxon>
        <taxon>Streptophyta</taxon>
        <taxon>Embryophyta</taxon>
        <taxon>Tracheophyta</taxon>
        <taxon>Spermatophyta</taxon>
        <taxon>Magnoliopsida</taxon>
        <taxon>eudicotyledons</taxon>
        <taxon>Gunneridae</taxon>
        <taxon>Pentapetalae</taxon>
        <taxon>rosids</taxon>
        <taxon>fabids</taxon>
        <taxon>Malpighiales</taxon>
        <taxon>Salicaceae</taxon>
        <taxon>Saliceae</taxon>
        <taxon>Salix</taxon>
    </lineage>
</organism>
<feature type="domain" description="HTH myb-type" evidence="9">
    <location>
        <begin position="8"/>
        <end position="60"/>
    </location>
</feature>
<keyword evidence="3" id="KW-0805">Transcription regulation</keyword>
<evidence type="ECO:0000256" key="2">
    <source>
        <dbReference type="ARBA" id="ARBA00022737"/>
    </source>
</evidence>
<comment type="subcellular location">
    <subcellularLocation>
        <location evidence="1">Nucleus</location>
    </subcellularLocation>
</comment>
<feature type="compositionally biased region" description="Low complexity" evidence="7">
    <location>
        <begin position="126"/>
        <end position="139"/>
    </location>
</feature>
<feature type="region of interest" description="Disordered" evidence="7">
    <location>
        <begin position="126"/>
        <end position="151"/>
    </location>
</feature>
<dbReference type="SMART" id="SM00717">
    <property type="entry name" value="SANT"/>
    <property type="match status" value="2"/>
</dbReference>
<dbReference type="GO" id="GO:0003677">
    <property type="term" value="F:DNA binding"/>
    <property type="evidence" value="ECO:0007669"/>
    <property type="project" value="UniProtKB-KW"/>
</dbReference>
<evidence type="ECO:0000259" key="9">
    <source>
        <dbReference type="PROSITE" id="PS51294"/>
    </source>
</evidence>
<proteinExistence type="predicted"/>
<evidence type="ECO:0000313" key="11">
    <source>
        <dbReference type="Proteomes" id="UP001162972"/>
    </source>
</evidence>
<evidence type="ECO:0000256" key="7">
    <source>
        <dbReference type="SAM" id="MobiDB-lite"/>
    </source>
</evidence>
<dbReference type="Pfam" id="PF00249">
    <property type="entry name" value="Myb_DNA-binding"/>
    <property type="match status" value="2"/>
</dbReference>
<dbReference type="InterPro" id="IPR001005">
    <property type="entry name" value="SANT/Myb"/>
</dbReference>
<feature type="domain" description="HTH myb-type" evidence="9">
    <location>
        <begin position="61"/>
        <end position="115"/>
    </location>
</feature>
<evidence type="ECO:0000256" key="4">
    <source>
        <dbReference type="ARBA" id="ARBA00023125"/>
    </source>
</evidence>
<keyword evidence="2" id="KW-0677">Repeat</keyword>
<evidence type="ECO:0000256" key="5">
    <source>
        <dbReference type="ARBA" id="ARBA00023163"/>
    </source>
</evidence>
<dbReference type="GO" id="GO:0005634">
    <property type="term" value="C:nucleus"/>
    <property type="evidence" value="ECO:0007669"/>
    <property type="project" value="UniProtKB-SubCell"/>
</dbReference>
<keyword evidence="4" id="KW-0238">DNA-binding</keyword>
<keyword evidence="11" id="KW-1185">Reference proteome</keyword>
<dbReference type="PROSITE" id="PS50090">
    <property type="entry name" value="MYB_LIKE"/>
    <property type="match status" value="2"/>
</dbReference>
<evidence type="ECO:0000313" key="10">
    <source>
        <dbReference type="EMBL" id="KAJ6418266.1"/>
    </source>
</evidence>
<dbReference type="SUPFAM" id="SSF46689">
    <property type="entry name" value="Homeodomain-like"/>
    <property type="match status" value="1"/>
</dbReference>
<feature type="domain" description="Myb-like" evidence="8">
    <location>
        <begin position="8"/>
        <end position="60"/>
    </location>
</feature>
<dbReference type="PANTHER" id="PTHR47999:SF59">
    <property type="entry name" value="TRANSCRIPTION FACTOR WER-LIKE"/>
    <property type="match status" value="1"/>
</dbReference>
<sequence>MKGAAGNGAEHRRGLWTVEEDRILTDHVKVHGKGKWNRIPKLTGLKRCGKSCRLRWMNYLSPGVKRGVFSEEEDDLIIRLHKLLGNRWSLIAGRVPGRTDNQVKNHWNTHLSKKLGVKQRKCKINASSSKSSKESGANSRTELKSNDDGSISCRKDEAEIHNAMEDSSEKVRETSTSLQDPVLIGDGYDNFWDPYLCAPNLMEFLDQSLDLFWDGM</sequence>
<feature type="domain" description="Myb-like" evidence="8">
    <location>
        <begin position="61"/>
        <end position="111"/>
    </location>
</feature>
<gene>
    <name evidence="10" type="ORF">OIU84_001615</name>
</gene>
<dbReference type="InterPro" id="IPR015495">
    <property type="entry name" value="Myb_TF_plants"/>
</dbReference>
<protein>
    <submittedName>
        <fullName evidence="10">Uncharacterized protein</fullName>
    </submittedName>
</protein>
<dbReference type="FunFam" id="1.10.10.60:FF:000001">
    <property type="entry name" value="MYB-related transcription factor"/>
    <property type="match status" value="1"/>
</dbReference>